<protein>
    <submittedName>
        <fullName evidence="3">Autotransporter beta-domain-containing protein</fullName>
    </submittedName>
</protein>
<feature type="chain" id="PRO_5011614390" evidence="1">
    <location>
        <begin position="30"/>
        <end position="1660"/>
    </location>
</feature>
<organism evidence="3 4">
    <name type="scientific">Bauldia litoralis</name>
    <dbReference type="NCBI Taxonomy" id="665467"/>
    <lineage>
        <taxon>Bacteria</taxon>
        <taxon>Pseudomonadati</taxon>
        <taxon>Pseudomonadota</taxon>
        <taxon>Alphaproteobacteria</taxon>
        <taxon>Hyphomicrobiales</taxon>
        <taxon>Kaistiaceae</taxon>
        <taxon>Bauldia</taxon>
    </lineage>
</organism>
<evidence type="ECO:0000259" key="2">
    <source>
        <dbReference type="PROSITE" id="PS51208"/>
    </source>
</evidence>
<accession>A0A1G6D624</accession>
<dbReference type="EMBL" id="FMXQ01000006">
    <property type="protein sequence ID" value="SDB40607.1"/>
    <property type="molecule type" value="Genomic_DNA"/>
</dbReference>
<dbReference type="Proteomes" id="UP000199071">
    <property type="component" value="Unassembled WGS sequence"/>
</dbReference>
<dbReference type="OrthoDB" id="9804931at2"/>
<dbReference type="STRING" id="665467.SAMN02982931_03067"/>
<evidence type="ECO:0000256" key="1">
    <source>
        <dbReference type="SAM" id="SignalP"/>
    </source>
</evidence>
<evidence type="ECO:0000313" key="4">
    <source>
        <dbReference type="Proteomes" id="UP000199071"/>
    </source>
</evidence>
<dbReference type="InterPro" id="IPR036709">
    <property type="entry name" value="Autotransporte_beta_dom_sf"/>
</dbReference>
<dbReference type="Pfam" id="PF03797">
    <property type="entry name" value="Autotransporter"/>
    <property type="match status" value="1"/>
</dbReference>
<dbReference type="RefSeq" id="WP_090877492.1">
    <property type="nucleotide sequence ID" value="NZ_FMXQ01000006.1"/>
</dbReference>
<dbReference type="InterPro" id="IPR005546">
    <property type="entry name" value="Autotransporte_beta"/>
</dbReference>
<keyword evidence="1" id="KW-0732">Signal</keyword>
<dbReference type="Gene3D" id="2.40.128.130">
    <property type="entry name" value="Autotransporter beta-domain"/>
    <property type="match status" value="1"/>
</dbReference>
<name>A0A1G6D624_9HYPH</name>
<evidence type="ECO:0000313" key="3">
    <source>
        <dbReference type="EMBL" id="SDB40607.1"/>
    </source>
</evidence>
<feature type="domain" description="Autotransporter" evidence="2">
    <location>
        <begin position="1377"/>
        <end position="1660"/>
    </location>
</feature>
<gene>
    <name evidence="3" type="ORF">SAMN02982931_03067</name>
</gene>
<feature type="signal peptide" evidence="1">
    <location>
        <begin position="1"/>
        <end position="29"/>
    </location>
</feature>
<reference evidence="3 4" key="1">
    <citation type="submission" date="2016-10" db="EMBL/GenBank/DDBJ databases">
        <authorList>
            <person name="de Groot N.N."/>
        </authorList>
    </citation>
    <scope>NUCLEOTIDE SEQUENCE [LARGE SCALE GENOMIC DNA]</scope>
    <source>
        <strain evidence="3 4">ATCC 35022</strain>
    </source>
</reference>
<dbReference type="SUPFAM" id="SSF103515">
    <property type="entry name" value="Autotransporter"/>
    <property type="match status" value="1"/>
</dbReference>
<sequence>MKKNKAITALLASASLATLAVASSNRAVAASVTTTAAVFTRAASATWLNINDSDIGVFTNDATISDGFGVAGDNPQAPGSPSALAGHVRGDSIVDEIINNGTFQAIEDALGNNYSTTAATATALLLDGVAPMVTNNGLIDAYAYAHDGVDGDDSGSRDADAEAVGVRWDNEFNDSATFINNSDVSAEAGVFVQSDDNDASGSAYAVGVDQEVGTEASINGYALTENNGSIEAEANTSLHGYSDVYGDTYAAGVVQSIYYSENATTIVNNFSDITATANGLAISDDYVASTYAVADGVLQEAGGKGTLNASASAQNTGTITAMVQNSAIAPEYIGLAVGAGFGIDQQVLAENSGSAFAENLGVIDVGVISKASASTYAGAYAEASGITQYIDIVGGDVGSTASATVLNDGDILVSAQAMSSGTFLDLGMATAEAYGIDQEIEGGETATGLVKNTGLIDVEAAASVRANVGTYAVSYADGVGIMQDIEASNGEGSFAQGKVVNKGTINVDAVAETTFDLGAFYGVASSYAGGVDQWVGDAWTADATFKNRKDGVINVSAESDVTATLGIASSFGFGVDQYAGVAEDEDGMATALVENKGSLSVMSMASVNSTYLAMSISNGIGVAQEAWGAYAAGDFVNKGDIAVYAEANAMAEVGGLPSYLEPGDGPSVAFAQTTYVGGVAQSAYAPTNALGSVAAVTGNNSGNIMVSSAANATAETYAASVASGFGVGQEADGVTATALFENTGAINVGVEAESRANRISIARANVFGLSQDADAEFYDGSEDAPGVLASATFKNEGTLAVSGLATAGGYDADHATYAAAFASAFGVQQYVEWAETGNTKFTNSGVVSAYGEANANGDIAVAFANSVGYSAEMDDITGSAVATFKNKSEGEIMASAVANAVGHDGALAAASSIGVSLTNDGEPEDGDSPDFVLDAKNAGLIYSEAMATASSNDPAAETALAAAIGVELAYFDGNLAGTFKNSGSIYAGAYADGATGFAWAVGILDPSTSNSANIINTGDITAYAEGPSAMATAIAVFGTSTSTGSTISAVAPGTGPAVVTNDGGTIWAGYSTDGGKTVLRGNAINTEGATVQSAFGTTTFMAAPNGVLIELMSGDDPASIFGNIDITGDDMIQVTEGWTRLDGIINPDMTLEGSLEIFSQGKLTLANTNELEGPSAAYVDSFTMGGSGSIGMEFNADHGMGDYPTITANSATLKGKFVATYAPDLYDDSFRYENVITAGTRSGKFDKVIDNSALLKSTLVYKSDSNVDLKVKRKGFGDVKGLTKNQSAAGDGIEKVYGKVSGKNDFSELTQTLFTLNDADYADALNQLAGAEFAQLAQSVLWSTGQLNATVTDRMDCGLNWDAGAGSSDARGAMQCFDPGAVQVWGRIGGGWNNNDGDKNAPGYSEDQATFIVGGDYAINEQVFFGLAGGYFSSNMNFDGWGGRSGASIDYDGFQIAAYGGWDNGTWYARNILSYGGYNGSSHRDVGIGSSPVDPSAKFDPSVVSYYGEAGKRFAMQSGLVATPFVGLGIAGAEIGTFTEKDPHGTGAGLKVRGTDANSVASTLGVRVNGKWGAFTPEMSLAWRHEFADTTQTVQSSFAGAPKGANFNVISSDPGADALLLGIGGTYSVNGSNDLTIGYDGTFLNGYSSHEVVARWTYKF</sequence>
<dbReference type="PROSITE" id="PS51208">
    <property type="entry name" value="AUTOTRANSPORTER"/>
    <property type="match status" value="1"/>
</dbReference>
<proteinExistence type="predicted"/>
<keyword evidence="4" id="KW-1185">Reference proteome</keyword>
<dbReference type="SMART" id="SM00869">
    <property type="entry name" value="Autotransporter"/>
    <property type="match status" value="1"/>
</dbReference>